<organism evidence="5 6">
    <name type="scientific">Basidiobolus ranarum</name>
    <dbReference type="NCBI Taxonomy" id="34480"/>
    <lineage>
        <taxon>Eukaryota</taxon>
        <taxon>Fungi</taxon>
        <taxon>Fungi incertae sedis</taxon>
        <taxon>Zoopagomycota</taxon>
        <taxon>Entomophthoromycotina</taxon>
        <taxon>Basidiobolomycetes</taxon>
        <taxon>Basidiobolales</taxon>
        <taxon>Basidiobolaceae</taxon>
        <taxon>Basidiobolus</taxon>
    </lineage>
</organism>
<feature type="domain" description="PCI" evidence="4">
    <location>
        <begin position="1"/>
        <end position="162"/>
    </location>
</feature>
<dbReference type="PANTHER" id="PTHR15350:SF5">
    <property type="entry name" value="COP9 SIGNALOSOME COMPLEX SUBUNIT 7"/>
    <property type="match status" value="1"/>
</dbReference>
<evidence type="ECO:0000256" key="3">
    <source>
        <dbReference type="SAM" id="MobiDB-lite"/>
    </source>
</evidence>
<keyword evidence="2" id="KW-0736">Signalosome</keyword>
<keyword evidence="6" id="KW-1185">Reference proteome</keyword>
<sequence>MSEITLKYSSSHELESYLLLAKSAKGAACAQLIKELLAAPNTFVFSEVLRMPNVTELKNQPEYASYFSLLELFSYGTYQDYKERASSLPELTQPQIRKLKSLSIVTLASEKHVLEYSNLLHYLDISNVRELEDLMIDAMYKGLIKAKLDQKKSQVEIEYTIGRDLRPGQLDQMLKRLNSWSSTSLNILNTIDEKIEQIKETSNNALQAREEHEKKVEHITSELQNSNGKHKSNERFESRMTIHQFKDGSEISSDRMSKRPLISGRR</sequence>
<protein>
    <recommendedName>
        <fullName evidence="4">PCI domain-containing protein</fullName>
    </recommendedName>
</protein>
<dbReference type="InterPro" id="IPR000717">
    <property type="entry name" value="PCI_dom"/>
</dbReference>
<comment type="caution">
    <text evidence="5">The sequence shown here is derived from an EMBL/GenBank/DDBJ whole genome shotgun (WGS) entry which is preliminary data.</text>
</comment>
<evidence type="ECO:0000256" key="2">
    <source>
        <dbReference type="ARBA" id="ARBA00022790"/>
    </source>
</evidence>
<gene>
    <name evidence="5" type="ORF">K7432_002946</name>
</gene>
<dbReference type="Pfam" id="PF01399">
    <property type="entry name" value="PCI"/>
    <property type="match status" value="1"/>
</dbReference>
<dbReference type="Proteomes" id="UP001479436">
    <property type="component" value="Unassembled WGS sequence"/>
</dbReference>
<proteinExistence type="inferred from homology"/>
<comment type="similarity">
    <text evidence="1">Belongs to the CSN7/EIF3M family. CSN7 subfamily.</text>
</comment>
<dbReference type="Pfam" id="PF22061">
    <property type="entry name" value="CSN7_HB_subdom"/>
    <property type="match status" value="1"/>
</dbReference>
<dbReference type="EMBL" id="JASJQH010006959">
    <property type="protein sequence ID" value="KAK9722099.1"/>
    <property type="molecule type" value="Genomic_DNA"/>
</dbReference>
<evidence type="ECO:0000313" key="5">
    <source>
        <dbReference type="EMBL" id="KAK9722099.1"/>
    </source>
</evidence>
<dbReference type="PANTHER" id="PTHR15350">
    <property type="entry name" value="COP9 SIGNALOSOME COMPLEX SUBUNIT 7/DENDRITIC CELL PROTEIN GA17"/>
    <property type="match status" value="1"/>
</dbReference>
<reference evidence="5 6" key="1">
    <citation type="submission" date="2023-04" db="EMBL/GenBank/DDBJ databases">
        <title>Genome of Basidiobolus ranarum AG-B5.</title>
        <authorList>
            <person name="Stajich J.E."/>
            <person name="Carter-House D."/>
            <person name="Gryganskyi A."/>
        </authorList>
    </citation>
    <scope>NUCLEOTIDE SEQUENCE [LARGE SCALE GENOMIC DNA]</scope>
    <source>
        <strain evidence="5 6">AG-B5</strain>
    </source>
</reference>
<dbReference type="InterPro" id="IPR045237">
    <property type="entry name" value="COPS7/eIF3m"/>
</dbReference>
<feature type="compositionally biased region" description="Basic and acidic residues" evidence="3">
    <location>
        <begin position="231"/>
        <end position="257"/>
    </location>
</feature>
<name>A0ABR2W724_9FUNG</name>
<evidence type="ECO:0000259" key="4">
    <source>
        <dbReference type="PROSITE" id="PS50250"/>
    </source>
</evidence>
<evidence type="ECO:0000313" key="6">
    <source>
        <dbReference type="Proteomes" id="UP001479436"/>
    </source>
</evidence>
<dbReference type="SMART" id="SM00088">
    <property type="entry name" value="PINT"/>
    <property type="match status" value="1"/>
</dbReference>
<feature type="region of interest" description="Disordered" evidence="3">
    <location>
        <begin position="220"/>
        <end position="266"/>
    </location>
</feature>
<dbReference type="PROSITE" id="PS50250">
    <property type="entry name" value="PCI"/>
    <property type="match status" value="1"/>
</dbReference>
<evidence type="ECO:0000256" key="1">
    <source>
        <dbReference type="ARBA" id="ARBA00008482"/>
    </source>
</evidence>
<accession>A0ABR2W724</accession>